<keyword evidence="7 14" id="KW-0375">Hydrogen ion transport</keyword>
<keyword evidence="20" id="KW-1185">Reference proteome</keyword>
<dbReference type="SUPFAM" id="SSF52540">
    <property type="entry name" value="P-loop containing nucleoside triphosphate hydrolases"/>
    <property type="match status" value="1"/>
</dbReference>
<dbReference type="PIRSF" id="PIRSF039088">
    <property type="entry name" value="F_ATPase_subunit_alpha"/>
    <property type="match status" value="1"/>
</dbReference>
<protein>
    <recommendedName>
        <fullName evidence="14">ATP synthase subunit alpha</fullName>
        <ecNumber evidence="14">7.1.2.2</ecNumber>
    </recommendedName>
    <alternativeName>
        <fullName evidence="14">ATP synthase F1 sector subunit alpha</fullName>
    </alternativeName>
    <alternativeName>
        <fullName evidence="14">F-ATPase subunit alpha</fullName>
    </alternativeName>
</protein>
<keyword evidence="13 14" id="KW-0066">ATP synthesis</keyword>
<feature type="site" description="Required for activity" evidence="14">
    <location>
        <position position="362"/>
    </location>
</feature>
<dbReference type="Pfam" id="PF00306">
    <property type="entry name" value="ATP-synt_ab_C"/>
    <property type="match status" value="1"/>
</dbReference>
<evidence type="ECO:0000256" key="8">
    <source>
        <dbReference type="ARBA" id="ARBA00022840"/>
    </source>
</evidence>
<dbReference type="InterPro" id="IPR027417">
    <property type="entry name" value="P-loop_NTPase"/>
</dbReference>
<reference evidence="19 20" key="1">
    <citation type="submission" date="2017-05" db="EMBL/GenBank/DDBJ databases">
        <authorList>
            <person name="Varghese N."/>
            <person name="Submissions S."/>
        </authorList>
    </citation>
    <scope>NUCLEOTIDE SEQUENCE [LARGE SCALE GENOMIC DNA]</scope>
    <source>
        <strain evidence="19 20">DSM 45474</strain>
    </source>
</reference>
<dbReference type="InterPro" id="IPR004100">
    <property type="entry name" value="ATPase_F1/V1/A1_a/bsu_N"/>
</dbReference>
<evidence type="ECO:0000256" key="13">
    <source>
        <dbReference type="ARBA" id="ARBA00023310"/>
    </source>
</evidence>
<dbReference type="CDD" id="cd01132">
    <property type="entry name" value="F1-ATPase_alpha_CD"/>
    <property type="match status" value="1"/>
</dbReference>
<dbReference type="SUPFAM" id="SSF47917">
    <property type="entry name" value="C-terminal domain of alpha and beta subunits of F1 ATP synthase"/>
    <property type="match status" value="1"/>
</dbReference>
<keyword evidence="10 14" id="KW-0406">Ion transport</keyword>
<dbReference type="FunFam" id="3.40.50.300:FF:000002">
    <property type="entry name" value="ATP synthase subunit alpha"/>
    <property type="match status" value="1"/>
</dbReference>
<evidence type="ECO:0000259" key="18">
    <source>
        <dbReference type="Pfam" id="PF02874"/>
    </source>
</evidence>
<dbReference type="FunFam" id="2.40.30.20:FF:000001">
    <property type="entry name" value="ATP synthase subunit alpha"/>
    <property type="match status" value="1"/>
</dbReference>
<name>A0A521D8H3_9BACL</name>
<dbReference type="NCBIfam" id="NF009884">
    <property type="entry name" value="PRK13343.1"/>
    <property type="match status" value="1"/>
</dbReference>
<proteinExistence type="inferred from homology"/>
<dbReference type="InterPro" id="IPR036121">
    <property type="entry name" value="ATPase_F1/V1/A1_a/bsu_N_sf"/>
</dbReference>
<comment type="similarity">
    <text evidence="3 14">Belongs to the ATPase alpha/beta chains family.</text>
</comment>
<feature type="domain" description="ATP synthase alpha subunit C-terminal" evidence="17">
    <location>
        <begin position="371"/>
        <end position="496"/>
    </location>
</feature>
<keyword evidence="12 14" id="KW-0139">CF(1)</keyword>
<dbReference type="EMBL" id="FXTI01000005">
    <property type="protein sequence ID" value="SMO67190.1"/>
    <property type="molecule type" value="Genomic_DNA"/>
</dbReference>
<dbReference type="CDD" id="cd18116">
    <property type="entry name" value="ATP-synt_F1_alpha_N"/>
    <property type="match status" value="1"/>
</dbReference>
<evidence type="ECO:0000256" key="4">
    <source>
        <dbReference type="ARBA" id="ARBA00022448"/>
    </source>
</evidence>
<feature type="domain" description="ATPase F1/V1/A1 complex alpha/beta subunit N-terminal" evidence="18">
    <location>
        <begin position="27"/>
        <end position="92"/>
    </location>
</feature>
<comment type="subcellular location">
    <subcellularLocation>
        <location evidence="14">Cell membrane</location>
        <topology evidence="14">Peripheral membrane protein</topology>
    </subcellularLocation>
    <subcellularLocation>
        <location evidence="2">Membrane</location>
        <topology evidence="2">Peripheral membrane protein</topology>
    </subcellularLocation>
</comment>
<evidence type="ECO:0000256" key="2">
    <source>
        <dbReference type="ARBA" id="ARBA00004170"/>
    </source>
</evidence>
<dbReference type="GO" id="GO:0005886">
    <property type="term" value="C:plasma membrane"/>
    <property type="evidence" value="ECO:0007669"/>
    <property type="project" value="UniProtKB-SubCell"/>
</dbReference>
<dbReference type="EC" id="7.1.2.2" evidence="14"/>
<evidence type="ECO:0000313" key="19">
    <source>
        <dbReference type="EMBL" id="SMO67190.1"/>
    </source>
</evidence>
<dbReference type="AlphaFoldDB" id="A0A521D8H3"/>
<comment type="function">
    <text evidence="1 14">Produces ATP from ADP in the presence of a proton gradient across the membrane. The alpha chain is a regulatory subunit.</text>
</comment>
<keyword evidence="5 14" id="KW-1003">Cell membrane</keyword>
<dbReference type="PANTHER" id="PTHR48082:SF2">
    <property type="entry name" value="ATP SYNTHASE SUBUNIT ALPHA, MITOCHONDRIAL"/>
    <property type="match status" value="1"/>
</dbReference>
<dbReference type="RefSeq" id="WP_142505480.1">
    <property type="nucleotide sequence ID" value="NZ_FXTI01000005.1"/>
</dbReference>
<gene>
    <name evidence="14" type="primary">atpA</name>
    <name evidence="19" type="ORF">SAMN06264849_105155</name>
</gene>
<dbReference type="Gene3D" id="3.40.50.300">
    <property type="entry name" value="P-loop containing nucleotide triphosphate hydrolases"/>
    <property type="match status" value="1"/>
</dbReference>
<evidence type="ECO:0000256" key="9">
    <source>
        <dbReference type="ARBA" id="ARBA00022967"/>
    </source>
</evidence>
<keyword evidence="8 14" id="KW-0067">ATP-binding</keyword>
<dbReference type="InterPro" id="IPR038376">
    <property type="entry name" value="ATP_synth_asu_C_sf"/>
</dbReference>
<dbReference type="GO" id="GO:0043531">
    <property type="term" value="F:ADP binding"/>
    <property type="evidence" value="ECO:0007669"/>
    <property type="project" value="TreeGrafter"/>
</dbReference>
<dbReference type="InterPro" id="IPR033732">
    <property type="entry name" value="ATP_synth_F1_a_nt-bd_dom"/>
</dbReference>
<organism evidence="19 20">
    <name type="scientific">Melghirimyces algeriensis</name>
    <dbReference type="NCBI Taxonomy" id="910412"/>
    <lineage>
        <taxon>Bacteria</taxon>
        <taxon>Bacillati</taxon>
        <taxon>Bacillota</taxon>
        <taxon>Bacilli</taxon>
        <taxon>Bacillales</taxon>
        <taxon>Thermoactinomycetaceae</taxon>
        <taxon>Melghirimyces</taxon>
    </lineage>
</organism>
<keyword evidence="11 14" id="KW-0472">Membrane</keyword>
<evidence type="ECO:0000259" key="16">
    <source>
        <dbReference type="Pfam" id="PF00006"/>
    </source>
</evidence>
<dbReference type="Gene3D" id="2.40.30.20">
    <property type="match status" value="1"/>
</dbReference>
<dbReference type="GO" id="GO:0005524">
    <property type="term" value="F:ATP binding"/>
    <property type="evidence" value="ECO:0007669"/>
    <property type="project" value="UniProtKB-UniRule"/>
</dbReference>
<comment type="catalytic activity">
    <reaction evidence="14">
        <text>ATP + H2O + 4 H(+)(in) = ADP + phosphate + 5 H(+)(out)</text>
        <dbReference type="Rhea" id="RHEA:57720"/>
        <dbReference type="ChEBI" id="CHEBI:15377"/>
        <dbReference type="ChEBI" id="CHEBI:15378"/>
        <dbReference type="ChEBI" id="CHEBI:30616"/>
        <dbReference type="ChEBI" id="CHEBI:43474"/>
        <dbReference type="ChEBI" id="CHEBI:456216"/>
        <dbReference type="EC" id="7.1.2.2"/>
    </reaction>
</comment>
<dbReference type="InterPro" id="IPR005294">
    <property type="entry name" value="ATP_synth_F1_asu"/>
</dbReference>
<evidence type="ECO:0000256" key="12">
    <source>
        <dbReference type="ARBA" id="ARBA00023196"/>
    </source>
</evidence>
<dbReference type="InterPro" id="IPR020003">
    <property type="entry name" value="ATPase_a/bsu_AS"/>
</dbReference>
<dbReference type="OrthoDB" id="9803053at2"/>
<keyword evidence="6 14" id="KW-0547">Nucleotide-binding</keyword>
<dbReference type="PROSITE" id="PS00152">
    <property type="entry name" value="ATPASE_ALPHA_BETA"/>
    <property type="match status" value="1"/>
</dbReference>
<dbReference type="InterPro" id="IPR000793">
    <property type="entry name" value="ATP_synth_asu_C"/>
</dbReference>
<dbReference type="NCBIfam" id="TIGR00962">
    <property type="entry name" value="atpA"/>
    <property type="match status" value="1"/>
</dbReference>
<feature type="binding site" evidence="14">
    <location>
        <begin position="169"/>
        <end position="176"/>
    </location>
    <ligand>
        <name>ATP</name>
        <dbReference type="ChEBI" id="CHEBI:30616"/>
    </ligand>
</feature>
<dbReference type="InterPro" id="IPR000194">
    <property type="entry name" value="ATPase_F1/V1/A1_a/bsu_nucl-bd"/>
</dbReference>
<dbReference type="GO" id="GO:0045259">
    <property type="term" value="C:proton-transporting ATP synthase complex"/>
    <property type="evidence" value="ECO:0007669"/>
    <property type="project" value="UniProtKB-KW"/>
</dbReference>
<evidence type="ECO:0000256" key="11">
    <source>
        <dbReference type="ARBA" id="ARBA00023136"/>
    </source>
</evidence>
<feature type="region of interest" description="Disordered" evidence="15">
    <location>
        <begin position="117"/>
        <end position="139"/>
    </location>
</feature>
<dbReference type="InterPro" id="IPR023366">
    <property type="entry name" value="ATP_synth_asu-like_sf"/>
</dbReference>
<dbReference type="SUPFAM" id="SSF50615">
    <property type="entry name" value="N-terminal domain of alpha and beta subunits of F1 ATP synthase"/>
    <property type="match status" value="1"/>
</dbReference>
<dbReference type="GO" id="GO:0046933">
    <property type="term" value="F:proton-transporting ATP synthase activity, rotational mechanism"/>
    <property type="evidence" value="ECO:0007669"/>
    <property type="project" value="UniProtKB-UniRule"/>
</dbReference>
<evidence type="ECO:0000256" key="3">
    <source>
        <dbReference type="ARBA" id="ARBA00008936"/>
    </source>
</evidence>
<evidence type="ECO:0000256" key="14">
    <source>
        <dbReference type="HAMAP-Rule" id="MF_01346"/>
    </source>
</evidence>
<evidence type="ECO:0000256" key="6">
    <source>
        <dbReference type="ARBA" id="ARBA00022741"/>
    </source>
</evidence>
<feature type="domain" description="ATPase F1/V1/A1 complex alpha/beta subunit nucleotide-binding" evidence="16">
    <location>
        <begin position="149"/>
        <end position="364"/>
    </location>
</feature>
<evidence type="ECO:0000256" key="1">
    <source>
        <dbReference type="ARBA" id="ARBA00003784"/>
    </source>
</evidence>
<dbReference type="PANTHER" id="PTHR48082">
    <property type="entry name" value="ATP SYNTHASE SUBUNIT ALPHA, MITOCHONDRIAL"/>
    <property type="match status" value="1"/>
</dbReference>
<dbReference type="CDD" id="cd18113">
    <property type="entry name" value="ATP-synt_F1_alpha_C"/>
    <property type="match status" value="1"/>
</dbReference>
<dbReference type="Pfam" id="PF02874">
    <property type="entry name" value="ATP-synt_ab_N"/>
    <property type="match status" value="1"/>
</dbReference>
<dbReference type="Gene3D" id="1.20.150.20">
    <property type="entry name" value="ATP synthase alpha/beta chain, C-terminal domain"/>
    <property type="match status" value="1"/>
</dbReference>
<evidence type="ECO:0000259" key="17">
    <source>
        <dbReference type="Pfam" id="PF00306"/>
    </source>
</evidence>
<dbReference type="Pfam" id="PF00006">
    <property type="entry name" value="ATP-synt_ab"/>
    <property type="match status" value="1"/>
</dbReference>
<evidence type="ECO:0000313" key="20">
    <source>
        <dbReference type="Proteomes" id="UP000315636"/>
    </source>
</evidence>
<accession>A0A521D8H3</accession>
<dbReference type="FunFam" id="1.20.150.20:FF:000001">
    <property type="entry name" value="ATP synthase subunit alpha"/>
    <property type="match status" value="1"/>
</dbReference>
<dbReference type="HAMAP" id="MF_01346">
    <property type="entry name" value="ATP_synth_alpha_bact"/>
    <property type="match status" value="1"/>
</dbReference>
<sequence>MSIKPEEISSLIKKQIEQFEGNIEVVDVGSVIQIGDGIARVHGLKNAMAGELVEFQNGVMGMAQNLEEDHVGVVILGPYSEIREGDQVKRTGRIMEVPVGDSLLGRVVNPLGQPLDGKGSIETSEYRPIESPAPGVMDRKSVHEPLQTGIKAVDSMIPIGRGQRELIIGDRQTGKTTIAVDTIINQKDEDMICIYVAIGQKQSTVVGVVEKLRKAGALDYTIVVSASASDPSPLLFLAPYAGCSMGEHFMYQGKHVLVVYDDLSKQAAAYRELSLLLRRPPGREAFPGDVFYLHSRLLERAAKLSDEKGGGSLTALPFIETQAGDISAYIPTNVISITDGQIFLESDLFYSGVRPAVNVGTSVSRVGGDAQIKAMKKVSGTLKLDLAQYRDLQAFAQFGSDLDKATQAKLARGERLVEILKQDEGQPMPVEKQIISIYAATRGYLDDIPVEDVQRFEADLLSFVDAEHSGLLKKIREEKNLSDEIDEAIKKAVQDFKKGFAPSNQ</sequence>
<evidence type="ECO:0000256" key="10">
    <source>
        <dbReference type="ARBA" id="ARBA00023065"/>
    </source>
</evidence>
<evidence type="ECO:0000256" key="7">
    <source>
        <dbReference type="ARBA" id="ARBA00022781"/>
    </source>
</evidence>
<evidence type="ECO:0000256" key="5">
    <source>
        <dbReference type="ARBA" id="ARBA00022475"/>
    </source>
</evidence>
<dbReference type="Proteomes" id="UP000315636">
    <property type="component" value="Unassembled WGS sequence"/>
</dbReference>
<keyword evidence="9 14" id="KW-1278">Translocase</keyword>
<evidence type="ECO:0000256" key="15">
    <source>
        <dbReference type="SAM" id="MobiDB-lite"/>
    </source>
</evidence>
<keyword evidence="4 14" id="KW-0813">Transport</keyword>